<accession>A0ABW5NGA1</accession>
<keyword evidence="2" id="KW-1185">Reference proteome</keyword>
<name>A0ABW5NGA1_9FLAO</name>
<reference evidence="2" key="1">
    <citation type="journal article" date="2019" name="Int. J. Syst. Evol. Microbiol.">
        <title>The Global Catalogue of Microorganisms (GCM) 10K type strain sequencing project: providing services to taxonomists for standard genome sequencing and annotation.</title>
        <authorList>
            <consortium name="The Broad Institute Genomics Platform"/>
            <consortium name="The Broad Institute Genome Sequencing Center for Infectious Disease"/>
            <person name="Wu L."/>
            <person name="Ma J."/>
        </authorList>
    </citation>
    <scope>NUCLEOTIDE SEQUENCE [LARGE SCALE GENOMIC DNA]</scope>
    <source>
        <strain evidence="2">KCTC 42423</strain>
    </source>
</reference>
<comment type="caution">
    <text evidence="1">The sequence shown here is derived from an EMBL/GenBank/DDBJ whole genome shotgun (WGS) entry which is preliminary data.</text>
</comment>
<dbReference type="RefSeq" id="WP_176030934.1">
    <property type="nucleotide sequence ID" value="NZ_JBHSJV010000001.1"/>
</dbReference>
<gene>
    <name evidence="1" type="ORF">ACFSTE_22285</name>
</gene>
<organism evidence="1 2">
    <name type="scientific">Aquimarina hainanensis</name>
    <dbReference type="NCBI Taxonomy" id="1578017"/>
    <lineage>
        <taxon>Bacteria</taxon>
        <taxon>Pseudomonadati</taxon>
        <taxon>Bacteroidota</taxon>
        <taxon>Flavobacteriia</taxon>
        <taxon>Flavobacteriales</taxon>
        <taxon>Flavobacteriaceae</taxon>
        <taxon>Aquimarina</taxon>
    </lineage>
</organism>
<evidence type="ECO:0000313" key="1">
    <source>
        <dbReference type="EMBL" id="MFD2593583.1"/>
    </source>
</evidence>
<sequence length="194" mass="23044">MRTFCITVLLLSCLNVESQDQKGIISDISTKYEVIRELIGSNSFSKENSSYFCKDFTESGIITYYYNSSELKHILHTYTQNHISHKDEYYVWNNQLFFQLTTHTTHYKTYKESPDPIDITHTMEKRYYFDKEKSILCKVKEYQTKNNQPIKTNSVSSKKIRCNQSQDILKKYKILLDYKSKKSTDNCMVAREMH</sequence>
<protein>
    <submittedName>
        <fullName evidence="1">Uncharacterized protein</fullName>
    </submittedName>
</protein>
<proteinExistence type="predicted"/>
<dbReference type="Proteomes" id="UP001597459">
    <property type="component" value="Unassembled WGS sequence"/>
</dbReference>
<dbReference type="EMBL" id="JBHULX010000048">
    <property type="protein sequence ID" value="MFD2593583.1"/>
    <property type="molecule type" value="Genomic_DNA"/>
</dbReference>
<evidence type="ECO:0000313" key="2">
    <source>
        <dbReference type="Proteomes" id="UP001597459"/>
    </source>
</evidence>